<comment type="similarity">
    <text evidence="2">Belongs to the peptidase S54 family.</text>
</comment>
<reference evidence="10" key="1">
    <citation type="submission" date="2017-08" db="EMBL/GenBank/DDBJ databases">
        <title>A dynamic microbial community with high functional redundancy inhabits the cold, oxic subseafloor aquifer.</title>
        <authorList>
            <person name="Tully B.J."/>
            <person name="Wheat C.G."/>
            <person name="Glazer B.T."/>
            <person name="Huber J.A."/>
        </authorList>
    </citation>
    <scope>NUCLEOTIDE SEQUENCE [LARGE SCALE GENOMIC DNA]</scope>
</reference>
<evidence type="ECO:0000256" key="4">
    <source>
        <dbReference type="ARBA" id="ARBA00022801"/>
    </source>
</evidence>
<feature type="domain" description="Peptidase S54 rhomboid" evidence="8">
    <location>
        <begin position="227"/>
        <end position="374"/>
    </location>
</feature>
<comment type="subcellular location">
    <subcellularLocation>
        <location evidence="1">Membrane</location>
        <topology evidence="1">Multi-pass membrane protein</topology>
    </subcellularLocation>
</comment>
<dbReference type="PANTHER" id="PTHR43731:SF14">
    <property type="entry name" value="PRESENILIN-ASSOCIATED RHOMBOID-LIKE PROTEIN, MITOCHONDRIAL"/>
    <property type="match status" value="1"/>
</dbReference>
<dbReference type="SUPFAM" id="SSF144091">
    <property type="entry name" value="Rhomboid-like"/>
    <property type="match status" value="1"/>
</dbReference>
<dbReference type="InterPro" id="IPR022764">
    <property type="entry name" value="Peptidase_S54_rhomboid_dom"/>
</dbReference>
<evidence type="ECO:0000256" key="3">
    <source>
        <dbReference type="ARBA" id="ARBA00022692"/>
    </source>
</evidence>
<evidence type="ECO:0000256" key="1">
    <source>
        <dbReference type="ARBA" id="ARBA00004141"/>
    </source>
</evidence>
<proteinExistence type="inferred from homology"/>
<dbReference type="EMBL" id="NVUK01000006">
    <property type="protein sequence ID" value="PCI78432.1"/>
    <property type="molecule type" value="Genomic_DNA"/>
</dbReference>
<keyword evidence="4" id="KW-0378">Hydrolase</keyword>
<dbReference type="GO" id="GO:0004252">
    <property type="term" value="F:serine-type endopeptidase activity"/>
    <property type="evidence" value="ECO:0007669"/>
    <property type="project" value="InterPro"/>
</dbReference>
<dbReference type="AlphaFoldDB" id="A0A2A4X6Y8"/>
<accession>A0A2A4X6Y8</accession>
<dbReference type="Gene3D" id="3.30.70.2350">
    <property type="match status" value="1"/>
</dbReference>
<organism evidence="9 10">
    <name type="scientific">Aerophobetes bacterium</name>
    <dbReference type="NCBI Taxonomy" id="2030807"/>
    <lineage>
        <taxon>Bacteria</taxon>
        <taxon>Candidatus Aerophobota</taxon>
    </lineage>
</organism>
<dbReference type="Pfam" id="PF01694">
    <property type="entry name" value="Rhomboid"/>
    <property type="match status" value="1"/>
</dbReference>
<gene>
    <name evidence="9" type="ORF">COB21_00960</name>
</gene>
<evidence type="ECO:0000256" key="7">
    <source>
        <dbReference type="SAM" id="Phobius"/>
    </source>
</evidence>
<comment type="caution">
    <text evidence="9">The sequence shown here is derived from an EMBL/GenBank/DDBJ whole genome shotgun (WGS) entry which is preliminary data.</text>
</comment>
<keyword evidence="6 7" id="KW-0472">Membrane</keyword>
<feature type="transmembrane region" description="Helical" evidence="7">
    <location>
        <begin position="230"/>
        <end position="254"/>
    </location>
</feature>
<protein>
    <recommendedName>
        <fullName evidence="8">Peptidase S54 rhomboid domain-containing protein</fullName>
    </recommendedName>
</protein>
<name>A0A2A4X6Y8_UNCAE</name>
<dbReference type="InterPro" id="IPR038236">
    <property type="entry name" value="GlpG_N_sf"/>
</dbReference>
<evidence type="ECO:0000256" key="6">
    <source>
        <dbReference type="ARBA" id="ARBA00023136"/>
    </source>
</evidence>
<feature type="transmembrane region" description="Helical" evidence="7">
    <location>
        <begin position="266"/>
        <end position="286"/>
    </location>
</feature>
<feature type="transmembrane region" description="Helical" evidence="7">
    <location>
        <begin position="114"/>
        <end position="134"/>
    </location>
</feature>
<feature type="transmembrane region" description="Helical" evidence="7">
    <location>
        <begin position="292"/>
        <end position="312"/>
    </location>
</feature>
<feature type="transmembrane region" description="Helical" evidence="7">
    <location>
        <begin position="357"/>
        <end position="377"/>
    </location>
</feature>
<dbReference type="InterPro" id="IPR050925">
    <property type="entry name" value="Rhomboid_protease_S54"/>
</dbReference>
<evidence type="ECO:0000256" key="2">
    <source>
        <dbReference type="ARBA" id="ARBA00009045"/>
    </source>
</evidence>
<dbReference type="PANTHER" id="PTHR43731">
    <property type="entry name" value="RHOMBOID PROTEASE"/>
    <property type="match status" value="1"/>
</dbReference>
<dbReference type="GO" id="GO:0016020">
    <property type="term" value="C:membrane"/>
    <property type="evidence" value="ECO:0007669"/>
    <property type="project" value="UniProtKB-SubCell"/>
</dbReference>
<evidence type="ECO:0000313" key="9">
    <source>
        <dbReference type="EMBL" id="PCI78432.1"/>
    </source>
</evidence>
<keyword evidence="5 7" id="KW-1133">Transmembrane helix</keyword>
<dbReference type="Proteomes" id="UP000218775">
    <property type="component" value="Unassembled WGS sequence"/>
</dbReference>
<dbReference type="InterPro" id="IPR035952">
    <property type="entry name" value="Rhomboid-like_sf"/>
</dbReference>
<sequence length="383" mass="43868">MRLIAKIDDQTKAHAFASFLEREGIQVKQNALLDLSGKVHVEIWIESEDDLEMAVHWYKEFEKNSEDPRFCPSPDEVQIEHKIINFPDHRENKEVEGKTKQETVENERHKRRSVTNVIIALCVFVYLFNAMNVWKEKKTDPAVAFGFTPIFLALSYDVPPSIDQLIEFYNKNHIDSYAKLEKLTPVQEKEFKKVVAADHWKGIYTYFIGGKDAEKSLSGPMFYKIRQGQVYRLISPCFMHGGLLHILFNMLWLAMLGSQIEKRIKIWKYLLLSLILGIISNTAQYLVSGPFFLGYSGIICGLAGFILSRQMVAPWEGYPISRSTFIFLGAYIVLMMVMSLISFFLTKFQVTAFSINIANTAHISGACLGLILGRFSFFSKEVV</sequence>
<keyword evidence="3 7" id="KW-0812">Transmembrane</keyword>
<dbReference type="Gene3D" id="1.20.1540.10">
    <property type="entry name" value="Rhomboid-like"/>
    <property type="match status" value="1"/>
</dbReference>
<evidence type="ECO:0000256" key="5">
    <source>
        <dbReference type="ARBA" id="ARBA00022989"/>
    </source>
</evidence>
<evidence type="ECO:0000259" key="8">
    <source>
        <dbReference type="Pfam" id="PF01694"/>
    </source>
</evidence>
<feature type="transmembrane region" description="Helical" evidence="7">
    <location>
        <begin position="324"/>
        <end position="345"/>
    </location>
</feature>
<evidence type="ECO:0000313" key="10">
    <source>
        <dbReference type="Proteomes" id="UP000218775"/>
    </source>
</evidence>